<name>A0A140L6N0_9FIRM</name>
<evidence type="ECO:0000256" key="1">
    <source>
        <dbReference type="SAM" id="MobiDB-lite"/>
    </source>
</evidence>
<comment type="caution">
    <text evidence="2">The sequence shown here is derived from an EMBL/GenBank/DDBJ whole genome shotgun (WGS) entry which is preliminary data.</text>
</comment>
<dbReference type="RefSeq" id="WP_068555659.1">
    <property type="nucleotide sequence ID" value="NZ_LOEE01000028.1"/>
</dbReference>
<keyword evidence="3" id="KW-1185">Reference proteome</keyword>
<dbReference type="AlphaFoldDB" id="A0A140L6N0"/>
<gene>
    <name evidence="2" type="ORF">AN619_11620</name>
</gene>
<accession>A0A140L6N0</accession>
<feature type="compositionally biased region" description="Basic and acidic residues" evidence="1">
    <location>
        <begin position="31"/>
        <end position="40"/>
    </location>
</feature>
<evidence type="ECO:0000313" key="3">
    <source>
        <dbReference type="Proteomes" id="UP000070456"/>
    </source>
</evidence>
<evidence type="ECO:0000313" key="2">
    <source>
        <dbReference type="EMBL" id="KXG76205.1"/>
    </source>
</evidence>
<dbReference type="EMBL" id="LOEE01000028">
    <property type="protein sequence ID" value="KXG76205.1"/>
    <property type="molecule type" value="Genomic_DNA"/>
</dbReference>
<protein>
    <submittedName>
        <fullName evidence="2">Uncharacterized protein</fullName>
    </submittedName>
</protein>
<feature type="region of interest" description="Disordered" evidence="1">
    <location>
        <begin position="31"/>
        <end position="50"/>
    </location>
</feature>
<sequence>MGSPYGMGMIPKERPFSDSGALSLLSSLKKRDFAPAEGRKDRGKHPLARSLQKYCHGMNYQ</sequence>
<organism evidence="2 3">
    <name type="scientific">Thermotalea metallivorans</name>
    <dbReference type="NCBI Taxonomy" id="520762"/>
    <lineage>
        <taxon>Bacteria</taxon>
        <taxon>Bacillati</taxon>
        <taxon>Bacillota</taxon>
        <taxon>Clostridia</taxon>
        <taxon>Peptostreptococcales</taxon>
        <taxon>Thermotaleaceae</taxon>
        <taxon>Thermotalea</taxon>
    </lineage>
</organism>
<dbReference type="Proteomes" id="UP000070456">
    <property type="component" value="Unassembled WGS sequence"/>
</dbReference>
<reference evidence="2 3" key="1">
    <citation type="submission" date="2015-12" db="EMBL/GenBank/DDBJ databases">
        <title>Draft genome sequence of the thermoanaerobe Thermotalea metallivorans, an isolate from the runoff channel of the Great Artesian Basin, Australia.</title>
        <authorList>
            <person name="Patel B.K."/>
        </authorList>
    </citation>
    <scope>NUCLEOTIDE SEQUENCE [LARGE SCALE GENOMIC DNA]</scope>
    <source>
        <strain evidence="2 3">B2-1</strain>
    </source>
</reference>
<proteinExistence type="predicted"/>
<dbReference type="STRING" id="520762.AN619_11620"/>